<geneLocation type="plasmid" evidence="2">
    <name>punmamed1</name>
</geneLocation>
<proteinExistence type="predicted"/>
<gene>
    <name evidence="2" type="ORF">ABII15_38590</name>
</gene>
<accession>A0AAU8J6Q8</accession>
<keyword evidence="2" id="KW-0614">Plasmid</keyword>
<dbReference type="GO" id="GO:0004658">
    <property type="term" value="F:propionyl-CoA carboxylase activity"/>
    <property type="evidence" value="ECO:0007669"/>
    <property type="project" value="InterPro"/>
</dbReference>
<organism evidence="2">
    <name type="scientific">Streptomyces tabacisoli</name>
    <dbReference type="NCBI Taxonomy" id="3156398"/>
    <lineage>
        <taxon>Bacteria</taxon>
        <taxon>Bacillati</taxon>
        <taxon>Actinomycetota</taxon>
        <taxon>Actinomycetes</taxon>
        <taxon>Kitasatosporales</taxon>
        <taxon>Streptomycetaceae</taxon>
        <taxon>Streptomyces</taxon>
    </lineage>
</organism>
<evidence type="ECO:0000256" key="1">
    <source>
        <dbReference type="SAM" id="MobiDB-lite"/>
    </source>
</evidence>
<evidence type="ECO:0000313" key="2">
    <source>
        <dbReference type="EMBL" id="XCJ75941.1"/>
    </source>
</evidence>
<name>A0AAU8J6Q8_9ACTN</name>
<protein>
    <submittedName>
        <fullName evidence="2">Acyl-CoA carboxylase subunit epsilon</fullName>
    </submittedName>
</protein>
<dbReference type="GO" id="GO:0003989">
    <property type="term" value="F:acetyl-CoA carboxylase activity"/>
    <property type="evidence" value="ECO:0007669"/>
    <property type="project" value="InterPro"/>
</dbReference>
<sequence length="65" mass="7532">MGDANHGMLGIRVERGRASDEELAVLTVVLLTLRARARAERAEGRPRPRRRRLRLDDYQAPHSWR</sequence>
<dbReference type="EMBL" id="CP159535">
    <property type="protein sequence ID" value="XCJ75941.1"/>
    <property type="molecule type" value="Genomic_DNA"/>
</dbReference>
<dbReference type="Pfam" id="PF13822">
    <property type="entry name" value="ACC_epsilon"/>
    <property type="match status" value="1"/>
</dbReference>
<dbReference type="InterPro" id="IPR032716">
    <property type="entry name" value="ACC_epsilon"/>
</dbReference>
<dbReference type="AlphaFoldDB" id="A0AAU8J6Q8"/>
<dbReference type="RefSeq" id="WP_353947355.1">
    <property type="nucleotide sequence ID" value="NZ_CP159535.1"/>
</dbReference>
<dbReference type="KEGG" id="stac:ABII15_38590"/>
<feature type="region of interest" description="Disordered" evidence="1">
    <location>
        <begin position="38"/>
        <end position="65"/>
    </location>
</feature>
<reference evidence="2" key="1">
    <citation type="submission" date="2024-06" db="EMBL/GenBank/DDBJ databases">
        <title>Streptomyces sp. strain HUAS MG91 genome sequences.</title>
        <authorList>
            <person name="Mo P."/>
        </authorList>
    </citation>
    <scope>NUCLEOTIDE SEQUENCE</scope>
    <source>
        <strain evidence="2">HUAS MG91</strain>
        <plasmid evidence="2">punmamed1</plasmid>
    </source>
</reference>